<name>A0A8T8I1C3_9PSEU</name>
<protein>
    <submittedName>
        <fullName evidence="1">Uncharacterized protein</fullName>
    </submittedName>
</protein>
<dbReference type="Proteomes" id="UP000671828">
    <property type="component" value="Chromosome"/>
</dbReference>
<reference evidence="1" key="1">
    <citation type="submission" date="2021-04" db="EMBL/GenBank/DDBJ databases">
        <title>Saccharothrix algeriensis WGS.</title>
        <authorList>
            <person name="Stuskova K."/>
            <person name="Hakalova E."/>
            <person name="Tebbal A.B."/>
            <person name="Eichmeier A."/>
        </authorList>
    </citation>
    <scope>NUCLEOTIDE SEQUENCE</scope>
    <source>
        <strain evidence="1">NRRL B-24137</strain>
    </source>
</reference>
<proteinExistence type="predicted"/>
<accession>A0A8T8I1C3</accession>
<organism evidence="1 2">
    <name type="scientific">Saccharothrix algeriensis</name>
    <dbReference type="NCBI Taxonomy" id="173560"/>
    <lineage>
        <taxon>Bacteria</taxon>
        <taxon>Bacillati</taxon>
        <taxon>Actinomycetota</taxon>
        <taxon>Actinomycetes</taxon>
        <taxon>Pseudonocardiales</taxon>
        <taxon>Pseudonocardiaceae</taxon>
        <taxon>Saccharothrix</taxon>
    </lineage>
</organism>
<evidence type="ECO:0000313" key="2">
    <source>
        <dbReference type="Proteomes" id="UP000671828"/>
    </source>
</evidence>
<gene>
    <name evidence="1" type="ORF">J7S33_05995</name>
</gene>
<sequence>CLDGDRDVRAVVGAWLAGSLPESGAAIGERRLVWERLRALPAEEQARSVVAWRTAALGCEGGPGALPAAGGAR</sequence>
<dbReference type="AlphaFoldDB" id="A0A8T8I1C3"/>
<feature type="non-terminal residue" evidence="1">
    <location>
        <position position="1"/>
    </location>
</feature>
<dbReference type="EMBL" id="CP072788">
    <property type="protein sequence ID" value="QTR04438.1"/>
    <property type="molecule type" value="Genomic_DNA"/>
</dbReference>
<evidence type="ECO:0000313" key="1">
    <source>
        <dbReference type="EMBL" id="QTR04438.1"/>
    </source>
</evidence>